<dbReference type="InterPro" id="IPR045136">
    <property type="entry name" value="Iah1-like"/>
</dbReference>
<name>A0A0F7SHL5_PHARH</name>
<dbReference type="Pfam" id="PF13472">
    <property type="entry name" value="Lipase_GDSL_2"/>
    <property type="match status" value="1"/>
</dbReference>
<dbReference type="Gene3D" id="3.40.50.1110">
    <property type="entry name" value="SGNH hydrolase"/>
    <property type="match status" value="1"/>
</dbReference>
<dbReference type="InterPro" id="IPR013830">
    <property type="entry name" value="SGNH_hydro"/>
</dbReference>
<dbReference type="InterPro" id="IPR036514">
    <property type="entry name" value="SGNH_hydro_sf"/>
</dbReference>
<organism evidence="2">
    <name type="scientific">Phaffia rhodozyma</name>
    <name type="common">Yeast</name>
    <name type="synonym">Xanthophyllomyces dendrorhous</name>
    <dbReference type="NCBI Taxonomy" id="264483"/>
    <lineage>
        <taxon>Eukaryota</taxon>
        <taxon>Fungi</taxon>
        <taxon>Dikarya</taxon>
        <taxon>Basidiomycota</taxon>
        <taxon>Agaricomycotina</taxon>
        <taxon>Tremellomycetes</taxon>
        <taxon>Cystofilobasidiales</taxon>
        <taxon>Mrakiaceae</taxon>
        <taxon>Phaffia</taxon>
    </lineage>
</organism>
<reference evidence="2" key="1">
    <citation type="submission" date="2014-08" db="EMBL/GenBank/DDBJ databases">
        <authorList>
            <person name="Sharma Rahul"/>
            <person name="Thines Marco"/>
        </authorList>
    </citation>
    <scope>NUCLEOTIDE SEQUENCE</scope>
</reference>
<evidence type="ECO:0000259" key="1">
    <source>
        <dbReference type="Pfam" id="PF13472"/>
    </source>
</evidence>
<proteinExistence type="predicted"/>
<dbReference type="PANTHER" id="PTHR14209">
    <property type="entry name" value="ISOAMYL ACETATE-HYDROLYZING ESTERASE 1"/>
    <property type="match status" value="1"/>
</dbReference>
<dbReference type="PANTHER" id="PTHR14209:SF19">
    <property type="entry name" value="ISOAMYL ACETATE-HYDROLYZING ESTERASE 1 HOMOLOG"/>
    <property type="match status" value="1"/>
</dbReference>
<dbReference type="CDD" id="cd01838">
    <property type="entry name" value="Isoamyl_acetate_hydrolase_like"/>
    <property type="match status" value="1"/>
</dbReference>
<dbReference type="EMBL" id="LN483345">
    <property type="protein sequence ID" value="CDZ98401.1"/>
    <property type="molecule type" value="Genomic_DNA"/>
</dbReference>
<feature type="domain" description="SGNH hydrolase-type esterase" evidence="1">
    <location>
        <begin position="11"/>
        <end position="210"/>
    </location>
</feature>
<sequence>MSVSPQNLFVAFGDSLTQTWDEGSLCQRLAYSYCRKLDVINRGYGGYNTEWALPILDQASLDTRTDLILPREEQLTNGSPKIEIMTVWFGANDACLPPSAQHLSISDFSNNLDKIITSVQTRSPQTKLVLITPPPIHGPTRAGLMAPRALDRSQENTKAFADAVLKVGQDTNVPVVDIFRGIENYLGGDLERTKEVLRDGLHFNKEGYQVLYDLLISTIKENYPSLEPDTLQLTWPVWSDIDRSDVQRSVVARPRDEL</sequence>
<accession>A0A0F7SHL5</accession>
<dbReference type="AlphaFoldDB" id="A0A0F7SHL5"/>
<protein>
    <submittedName>
        <fullName evidence="2">Isoamyl acetate-hydrolyzing esterase</fullName>
    </submittedName>
</protein>
<evidence type="ECO:0000313" key="2">
    <source>
        <dbReference type="EMBL" id="CDZ98401.1"/>
    </source>
</evidence>
<dbReference type="SUPFAM" id="SSF52266">
    <property type="entry name" value="SGNH hydrolase"/>
    <property type="match status" value="1"/>
</dbReference>